<dbReference type="PANTHER" id="PTHR30483">
    <property type="entry name" value="LEUCINE-SPECIFIC-BINDING PROTEIN"/>
    <property type="match status" value="1"/>
</dbReference>
<dbReference type="InterPro" id="IPR028082">
    <property type="entry name" value="Peripla_BP_I"/>
</dbReference>
<keyword evidence="1" id="KW-0732">Signal</keyword>
<proteinExistence type="predicted"/>
<feature type="domain" description="Leucine-binding protein" evidence="2">
    <location>
        <begin position="53"/>
        <end position="393"/>
    </location>
</feature>
<name>A0A1H8UAY6_9EURY</name>
<organism evidence="3 4">
    <name type="scientific">Halogranum amylolyticum</name>
    <dbReference type="NCBI Taxonomy" id="660520"/>
    <lineage>
        <taxon>Archaea</taxon>
        <taxon>Methanobacteriati</taxon>
        <taxon>Methanobacteriota</taxon>
        <taxon>Stenosarchaea group</taxon>
        <taxon>Halobacteria</taxon>
        <taxon>Halobacteriales</taxon>
        <taxon>Haloferacaceae</taxon>
    </lineage>
</organism>
<evidence type="ECO:0000313" key="3">
    <source>
        <dbReference type="EMBL" id="SEP00432.1"/>
    </source>
</evidence>
<evidence type="ECO:0000313" key="4">
    <source>
        <dbReference type="Proteomes" id="UP000199126"/>
    </source>
</evidence>
<dbReference type="EMBL" id="FODV01000010">
    <property type="protein sequence ID" value="SEP00432.1"/>
    <property type="molecule type" value="Genomic_DNA"/>
</dbReference>
<dbReference type="InterPro" id="IPR051010">
    <property type="entry name" value="BCAA_transport"/>
</dbReference>
<evidence type="ECO:0000259" key="2">
    <source>
        <dbReference type="Pfam" id="PF13458"/>
    </source>
</evidence>
<dbReference type="Pfam" id="PF13458">
    <property type="entry name" value="Peripla_BP_6"/>
    <property type="match status" value="1"/>
</dbReference>
<dbReference type="Gene3D" id="3.40.50.2300">
    <property type="match status" value="2"/>
</dbReference>
<gene>
    <name evidence="3" type="ORF">SAMN04487948_11076</name>
</gene>
<evidence type="ECO:0000256" key="1">
    <source>
        <dbReference type="ARBA" id="ARBA00022729"/>
    </source>
</evidence>
<sequence>MVRESIPSSESSATADRRTVPISRRQFLAGVGSAASVSVAGCTGGGPGSGSETVKVGFVLPFSGTYSLLGESIRNGFKLRVDQLDGEIGGSEVEYVQKDTSADTGTGVSITREFMQKEQVDFLVGPVSSAVAAAMLPEVQKQGSAVWLNANSGNYKLVSEGCSEYHFRTGFNSWQTSAPLAQYVHDNVADNVFLAYADYAFGQQSKTFFKEAFEEAGGTVVGEVGAPLGTSDYSSFLQKIDNSGADAVYSFFAGGDAVNYVKQFSEFGLREKMTQTGSGFLLSADTLSAQGEDALGMYSLLHYTPTKQTDRNTAFVEAYRGTHDTAPNVYACQGYDSALAAEKAVAEAGGTDVDSLVSSLSGASIDSPRGSFTFSQQTHDPIHDLDVRQVVEGDDGGVTNEVVETIEGVEGPTWGCSL</sequence>
<dbReference type="PROSITE" id="PS51318">
    <property type="entry name" value="TAT"/>
    <property type="match status" value="1"/>
</dbReference>
<protein>
    <submittedName>
        <fullName evidence="3">Branched-chain amino acid transport system substrate-binding protein</fullName>
    </submittedName>
</protein>
<accession>A0A1H8UAY6</accession>
<dbReference type="Proteomes" id="UP000199126">
    <property type="component" value="Unassembled WGS sequence"/>
</dbReference>
<dbReference type="InterPro" id="IPR006311">
    <property type="entry name" value="TAT_signal"/>
</dbReference>
<reference evidence="4" key="1">
    <citation type="submission" date="2016-10" db="EMBL/GenBank/DDBJ databases">
        <authorList>
            <person name="Varghese N."/>
            <person name="Submissions S."/>
        </authorList>
    </citation>
    <scope>NUCLEOTIDE SEQUENCE [LARGE SCALE GENOMIC DNA]</scope>
    <source>
        <strain evidence="4">CGMCC 1.10121</strain>
    </source>
</reference>
<dbReference type="AlphaFoldDB" id="A0A1H8UAY6"/>
<dbReference type="PANTHER" id="PTHR30483:SF6">
    <property type="entry name" value="PERIPLASMIC BINDING PROTEIN OF ABC TRANSPORTER FOR NATURAL AMINO ACIDS"/>
    <property type="match status" value="1"/>
</dbReference>
<dbReference type="CDD" id="cd20014">
    <property type="entry name" value="PBP1_RPA0668_benzoate-like"/>
    <property type="match status" value="1"/>
</dbReference>
<dbReference type="InterPro" id="IPR028081">
    <property type="entry name" value="Leu-bd"/>
</dbReference>
<dbReference type="RefSeq" id="WP_089826026.1">
    <property type="nucleotide sequence ID" value="NZ_FODV01000010.1"/>
</dbReference>
<dbReference type="SUPFAM" id="SSF53822">
    <property type="entry name" value="Periplasmic binding protein-like I"/>
    <property type="match status" value="1"/>
</dbReference>
<keyword evidence="4" id="KW-1185">Reference proteome</keyword>